<reference evidence="1 2" key="1">
    <citation type="submission" date="2017-06" db="EMBL/GenBank/DDBJ databases">
        <title>Genome sequencing of cyanobaciteial culture collection at National Institute for Environmental Studies (NIES).</title>
        <authorList>
            <person name="Hirose Y."/>
            <person name="Shimura Y."/>
            <person name="Fujisawa T."/>
            <person name="Nakamura Y."/>
            <person name="Kawachi M."/>
        </authorList>
    </citation>
    <scope>NUCLEOTIDE SEQUENCE [LARGE SCALE GENOMIC DNA]</scope>
    <source>
        <strain evidence="1 2">NIES-4072</strain>
    </source>
</reference>
<proteinExistence type="predicted"/>
<organism evidence="1 2">
    <name type="scientific">Nostoc commune NIES-4072</name>
    <dbReference type="NCBI Taxonomy" id="2005467"/>
    <lineage>
        <taxon>Bacteria</taxon>
        <taxon>Bacillati</taxon>
        <taxon>Cyanobacteriota</taxon>
        <taxon>Cyanophyceae</taxon>
        <taxon>Nostocales</taxon>
        <taxon>Nostocaceae</taxon>
        <taxon>Nostoc</taxon>
    </lineage>
</organism>
<gene>
    <name evidence="1" type="ORF">NIES4072_39110</name>
</gene>
<accession>A0A2R5FN89</accession>
<evidence type="ECO:0000313" key="2">
    <source>
        <dbReference type="Proteomes" id="UP000245124"/>
    </source>
</evidence>
<dbReference type="OrthoDB" id="513778at2"/>
<dbReference type="EMBL" id="BDUD01000001">
    <property type="protein sequence ID" value="GBG20236.1"/>
    <property type="molecule type" value="Genomic_DNA"/>
</dbReference>
<comment type="caution">
    <text evidence="1">The sequence shown here is derived from an EMBL/GenBank/DDBJ whole genome shotgun (WGS) entry which is preliminary data.</text>
</comment>
<protein>
    <submittedName>
        <fullName evidence="1">Uncharacterized protein</fullName>
    </submittedName>
</protein>
<sequence>MPKTLQLDVIMQQLDTLSSAELLAVRARVDALIEGQWLPLSKGQPPLFRWRKVQIPESTTYYGSFSRFTFIGNQNNNVDILAALATINTPRTNATNPLPIWLRELRQNQLAQFSESEAKVDDTLEKVIGLVDEWITDESEYDEQIYPQNQNRISV</sequence>
<name>A0A2R5FN89_NOSCO</name>
<dbReference type="AlphaFoldDB" id="A0A2R5FN89"/>
<keyword evidence="2" id="KW-1185">Reference proteome</keyword>
<evidence type="ECO:0000313" key="1">
    <source>
        <dbReference type="EMBL" id="GBG20236.1"/>
    </source>
</evidence>
<dbReference type="Proteomes" id="UP000245124">
    <property type="component" value="Unassembled WGS sequence"/>
</dbReference>
<dbReference type="RefSeq" id="WP_109009979.1">
    <property type="nucleotide sequence ID" value="NZ_BDUD01000001.1"/>
</dbReference>